<keyword evidence="2 8" id="KW-0813">Transport</keyword>
<keyword evidence="14" id="KW-1185">Reference proteome</keyword>
<keyword evidence="3 8" id="KW-1134">Transmembrane beta strand</keyword>
<evidence type="ECO:0000256" key="9">
    <source>
        <dbReference type="RuleBase" id="RU003357"/>
    </source>
</evidence>
<keyword evidence="6 8" id="KW-0472">Membrane</keyword>
<dbReference type="InterPro" id="IPR008969">
    <property type="entry name" value="CarboxyPept-like_regulatory"/>
</dbReference>
<evidence type="ECO:0000256" key="2">
    <source>
        <dbReference type="ARBA" id="ARBA00022448"/>
    </source>
</evidence>
<evidence type="ECO:0000259" key="12">
    <source>
        <dbReference type="Pfam" id="PF07715"/>
    </source>
</evidence>
<dbReference type="Proteomes" id="UP001324380">
    <property type="component" value="Chromosome"/>
</dbReference>
<comment type="subcellular location">
    <subcellularLocation>
        <location evidence="1 8">Cell outer membrane</location>
        <topology evidence="1 8">Multi-pass membrane protein</topology>
    </subcellularLocation>
</comment>
<evidence type="ECO:0000256" key="6">
    <source>
        <dbReference type="ARBA" id="ARBA00023136"/>
    </source>
</evidence>
<dbReference type="NCBIfam" id="TIGR04056">
    <property type="entry name" value="OMP_RagA_SusC"/>
    <property type="match status" value="1"/>
</dbReference>
<proteinExistence type="inferred from homology"/>
<dbReference type="NCBIfam" id="TIGR04057">
    <property type="entry name" value="SusC_RagA_signa"/>
    <property type="match status" value="1"/>
</dbReference>
<keyword evidence="10" id="KW-1133">Transmembrane helix</keyword>
<name>A0ABZ0TT36_9SPHI</name>
<evidence type="ECO:0000313" key="13">
    <source>
        <dbReference type="EMBL" id="WPU95238.1"/>
    </source>
</evidence>
<dbReference type="SUPFAM" id="SSF56935">
    <property type="entry name" value="Porins"/>
    <property type="match status" value="1"/>
</dbReference>
<dbReference type="InterPro" id="IPR023996">
    <property type="entry name" value="TonB-dep_OMP_SusC/RagA"/>
</dbReference>
<dbReference type="InterPro" id="IPR018247">
    <property type="entry name" value="EF_Hand_1_Ca_BS"/>
</dbReference>
<dbReference type="Gene3D" id="2.170.130.10">
    <property type="entry name" value="TonB-dependent receptor, plug domain"/>
    <property type="match status" value="1"/>
</dbReference>
<reference evidence="13 14" key="1">
    <citation type="submission" date="2023-11" db="EMBL/GenBank/DDBJ databases">
        <title>Analysis of the Genomes of Mucilaginibacter gossypii cycad 4 and M. sabulilitoris SNA2: microbes with the potential for plant growth promotion.</title>
        <authorList>
            <person name="Hirsch A.M."/>
            <person name="Humm E."/>
            <person name="Rubbi M."/>
            <person name="Del Vecchio G."/>
            <person name="Ha S.M."/>
            <person name="Pellegrini M."/>
            <person name="Gunsalus R.P."/>
        </authorList>
    </citation>
    <scope>NUCLEOTIDE SEQUENCE [LARGE SCALE GENOMIC DNA]</scope>
    <source>
        <strain evidence="13 14">SNA2</strain>
    </source>
</reference>
<feature type="domain" description="TonB-dependent receptor-like beta-barrel" evidence="11">
    <location>
        <begin position="586"/>
        <end position="1143"/>
    </location>
</feature>
<evidence type="ECO:0000256" key="5">
    <source>
        <dbReference type="ARBA" id="ARBA00023077"/>
    </source>
</evidence>
<comment type="similarity">
    <text evidence="8 9">Belongs to the TonB-dependent receptor family.</text>
</comment>
<dbReference type="InterPro" id="IPR023997">
    <property type="entry name" value="TonB-dep_OMP_SusC/RagA_CS"/>
</dbReference>
<dbReference type="RefSeq" id="WP_321564350.1">
    <property type="nucleotide sequence ID" value="NZ_CP139558.1"/>
</dbReference>
<dbReference type="PROSITE" id="PS52016">
    <property type="entry name" value="TONB_DEPENDENT_REC_3"/>
    <property type="match status" value="1"/>
</dbReference>
<dbReference type="InterPro" id="IPR036942">
    <property type="entry name" value="Beta-barrel_TonB_sf"/>
</dbReference>
<dbReference type="Pfam" id="PF00593">
    <property type="entry name" value="TonB_dep_Rec_b-barrel"/>
    <property type="match status" value="1"/>
</dbReference>
<keyword evidence="4 8" id="KW-0812">Transmembrane</keyword>
<dbReference type="InterPro" id="IPR039426">
    <property type="entry name" value="TonB-dep_rcpt-like"/>
</dbReference>
<dbReference type="SUPFAM" id="SSF49464">
    <property type="entry name" value="Carboxypeptidase regulatory domain-like"/>
    <property type="match status" value="1"/>
</dbReference>
<dbReference type="InterPro" id="IPR037066">
    <property type="entry name" value="Plug_dom_sf"/>
</dbReference>
<organism evidence="13 14">
    <name type="scientific">Mucilaginibacter sabulilitoris</name>
    <dbReference type="NCBI Taxonomy" id="1173583"/>
    <lineage>
        <taxon>Bacteria</taxon>
        <taxon>Pseudomonadati</taxon>
        <taxon>Bacteroidota</taxon>
        <taxon>Sphingobacteriia</taxon>
        <taxon>Sphingobacteriales</taxon>
        <taxon>Sphingobacteriaceae</taxon>
        <taxon>Mucilaginibacter</taxon>
    </lineage>
</organism>
<dbReference type="InterPro" id="IPR000531">
    <property type="entry name" value="Beta-barrel_TonB"/>
</dbReference>
<evidence type="ECO:0000256" key="8">
    <source>
        <dbReference type="PROSITE-ProRule" id="PRU01360"/>
    </source>
</evidence>
<feature type="domain" description="TonB-dependent receptor plug" evidence="12">
    <location>
        <begin position="248"/>
        <end position="353"/>
    </location>
</feature>
<evidence type="ECO:0000259" key="11">
    <source>
        <dbReference type="Pfam" id="PF00593"/>
    </source>
</evidence>
<dbReference type="InterPro" id="IPR012910">
    <property type="entry name" value="Plug_dom"/>
</dbReference>
<dbReference type="Gene3D" id="2.60.40.1120">
    <property type="entry name" value="Carboxypeptidase-like, regulatory domain"/>
    <property type="match status" value="1"/>
</dbReference>
<keyword evidence="13" id="KW-0675">Receptor</keyword>
<dbReference type="Pfam" id="PF13715">
    <property type="entry name" value="CarbopepD_reg_2"/>
    <property type="match status" value="1"/>
</dbReference>
<gene>
    <name evidence="13" type="ORF">SNE25_06845</name>
</gene>
<evidence type="ECO:0000313" key="14">
    <source>
        <dbReference type="Proteomes" id="UP001324380"/>
    </source>
</evidence>
<evidence type="ECO:0000256" key="3">
    <source>
        <dbReference type="ARBA" id="ARBA00022452"/>
    </source>
</evidence>
<keyword evidence="5 9" id="KW-0798">TonB box</keyword>
<evidence type="ECO:0000256" key="1">
    <source>
        <dbReference type="ARBA" id="ARBA00004571"/>
    </source>
</evidence>
<keyword evidence="7 8" id="KW-0998">Cell outer membrane</keyword>
<sequence>MIFSEKPTEKGEGYVPPPKSNCKKYYLFHRLMRIGLLTGFFLATTVQVLLAGNVSAQKTNEVQINFELKNQSVVAAFKKLEKATPFHFVYRDQEVDQINLITIPEKERSVDEILNLLLNNSQLTYKQIDNSILILKKGSSQTDLLNGRGESEFQVIEVTGTVTSSDNLPLPGVSVREKNTNNGTVTDVKGHFSIKAQTDNAVLVFSFIGFVTQEAPVRNQHILKIILAENASKLNEVIVVGYGTQKKGNVTGAIAKITDKQIEERPITRIEQALQGQLAGVTVRSTSGSPGSDITVNVRGAASISGSATPLYVVDGVPLDNLSGINPADIASIDVLKDASSAAIYGSRGSNGVILVTTKRGKPGKPVLSVSAYTALASAERKVQVMTSDEWIDFNKKWLDRIWTNTTGLGADVSQADRIAYAQSKTGLTYATRNDLLGIRGTYGIYDPYWSNGALEPINWQDVLLRRAPVNDLQVSASGANDIINYSVSGGAYRQDGIVVGSSYRRYSFRANLEAKLSDRVKIGLSLSPSIGTIKGANVDGKDNAVSRALSYPGWVLAGTGKMAGASPYKYYDGWGPGANVVSPYVLAVYNDRLNNDVRLNSAFNTTVNIIKGLNINGLIGWNYRGNSQRTYSPTWIQGTWDSATPGQLSSSRKTTLASNSVLLQATANYTKDIGKHSITALLGASQETYSDESTDQGQTGFPNDKTYIFDITRGTTTTSNTITGSSNALISYFGRVQYSYDNKYLFSGSLRTDGSSKFGPNNRWGIFPSLSAGWVMSEEPLLKKVDWLGTTKLRLSWGQAGNDRIGNSVFLSNMAALNYPTGDAQTVTSGFVVSNISNSKLRWEKTTSYNLGLDIGLFRDRVSLSADVYYKKTTDLLLNAPVSLTTGFANMYNNVGSVDNKGFELELNTVNIQGKSFRWNTSLNFFINRNKITSLTNDNADIKLGQGNTIIQRVGSPINSYYLLKATGVLREADFNKDGSGNYIAKIPIYSGQKPGDTKYFDANNDGKIDASDYIVAGNYQPNFEYGITNTFNYKNWDLSILVQGRVGGDLLSIGSRGWNRATNDPRYNYMDSWLKDAYWSEAEPGNGKVPAFFSAVTSQYDTNWMYSASYVRIKNVTLGYNLPVLKSTFKRLRLYASCDNVFLWDSYYPGYSPEGATQDNASADWGSYPLARTFSVGLTATF</sequence>
<evidence type="ECO:0000256" key="4">
    <source>
        <dbReference type="ARBA" id="ARBA00022692"/>
    </source>
</evidence>
<dbReference type="Gene3D" id="2.40.170.20">
    <property type="entry name" value="TonB-dependent receptor, beta-barrel domain"/>
    <property type="match status" value="1"/>
</dbReference>
<evidence type="ECO:0000256" key="10">
    <source>
        <dbReference type="SAM" id="Phobius"/>
    </source>
</evidence>
<protein>
    <submittedName>
        <fullName evidence="13">TonB-dependent receptor</fullName>
    </submittedName>
</protein>
<dbReference type="PROSITE" id="PS00018">
    <property type="entry name" value="EF_HAND_1"/>
    <property type="match status" value="1"/>
</dbReference>
<dbReference type="EMBL" id="CP139558">
    <property type="protein sequence ID" value="WPU95238.1"/>
    <property type="molecule type" value="Genomic_DNA"/>
</dbReference>
<dbReference type="Pfam" id="PF07715">
    <property type="entry name" value="Plug"/>
    <property type="match status" value="1"/>
</dbReference>
<accession>A0ABZ0TT36</accession>
<evidence type="ECO:0000256" key="7">
    <source>
        <dbReference type="ARBA" id="ARBA00023237"/>
    </source>
</evidence>
<feature type="transmembrane region" description="Helical" evidence="10">
    <location>
        <begin position="31"/>
        <end position="50"/>
    </location>
</feature>